<gene>
    <name evidence="6" type="ORF">IAA70_08940</name>
</gene>
<evidence type="ECO:0000259" key="4">
    <source>
        <dbReference type="Pfam" id="PF01948"/>
    </source>
</evidence>
<dbReference type="GO" id="GO:0006221">
    <property type="term" value="P:pyrimidine nucleotide biosynthetic process"/>
    <property type="evidence" value="ECO:0007669"/>
    <property type="project" value="UniProtKB-KW"/>
</dbReference>
<dbReference type="Pfam" id="PF02748">
    <property type="entry name" value="PyrI_C"/>
    <property type="match status" value="1"/>
</dbReference>
<dbReference type="GO" id="GO:0009347">
    <property type="term" value="C:aspartate carbamoyltransferase complex"/>
    <property type="evidence" value="ECO:0007669"/>
    <property type="project" value="InterPro"/>
</dbReference>
<dbReference type="Proteomes" id="UP000824258">
    <property type="component" value="Unassembled WGS sequence"/>
</dbReference>
<dbReference type="AlphaFoldDB" id="A0A9D1A9Y2"/>
<organism evidence="6 7">
    <name type="scientific">Candidatus Avoscillospira stercoripullorum</name>
    <dbReference type="NCBI Taxonomy" id="2840709"/>
    <lineage>
        <taxon>Bacteria</taxon>
        <taxon>Bacillati</taxon>
        <taxon>Bacillota</taxon>
        <taxon>Clostridia</taxon>
        <taxon>Eubacteriales</taxon>
        <taxon>Oscillospiraceae</taxon>
        <taxon>Oscillospiraceae incertae sedis</taxon>
        <taxon>Candidatus Avoscillospira</taxon>
    </lineage>
</organism>
<dbReference type="InterPro" id="IPR020545">
    <property type="entry name" value="Asp_carbamoyltransf_reg_N"/>
</dbReference>
<dbReference type="SUPFAM" id="SSF54893">
    <property type="entry name" value="Aspartate carbamoyltransferase, Regulatory-chain, N-terminal domain"/>
    <property type="match status" value="1"/>
</dbReference>
<evidence type="ECO:0000256" key="3">
    <source>
        <dbReference type="ARBA" id="ARBA00022975"/>
    </source>
</evidence>
<dbReference type="PANTHER" id="PTHR35805">
    <property type="entry name" value="ASPARTATE CARBAMOYLTRANSFERASE REGULATORY CHAIN"/>
    <property type="match status" value="1"/>
</dbReference>
<accession>A0A9D1A9Y2</accession>
<name>A0A9D1A9Y2_9FIRM</name>
<reference evidence="6" key="1">
    <citation type="submission" date="2020-10" db="EMBL/GenBank/DDBJ databases">
        <authorList>
            <person name="Gilroy R."/>
        </authorList>
    </citation>
    <scope>NUCLEOTIDE SEQUENCE</scope>
    <source>
        <strain evidence="6">ChiHjej9B8-7071</strain>
    </source>
</reference>
<protein>
    <submittedName>
        <fullName evidence="6">Aspartate carbamoyltransferase regulatory subunit</fullName>
    </submittedName>
</protein>
<dbReference type="InterPro" id="IPR036792">
    <property type="entry name" value="Asp_carbatrfase_reg_C_sf"/>
</dbReference>
<dbReference type="NCBIfam" id="NF002063">
    <property type="entry name" value="PRK00893.1-3"/>
    <property type="match status" value="1"/>
</dbReference>
<sequence>MNIDSIINGIVIDHIAAGRGMMLYKLLHLDRLDCSVAIIKNVHSNKMGKKDIIKVDAAIDLNTDVIGYVDPDATVNIIRDGKLVEKKAIVLPERLVNVIRCKNPRCISSTEQELPQVFMLTDRENRVYRCRYCETKAER</sequence>
<dbReference type="SUPFAM" id="SSF57825">
    <property type="entry name" value="Aspartate carbamoyltransferase, Regulatory-chain, C-terminal domain"/>
    <property type="match status" value="1"/>
</dbReference>
<keyword evidence="1" id="KW-0479">Metal-binding</keyword>
<dbReference type="Gene3D" id="2.30.30.20">
    <property type="entry name" value="Aspartate carbamoyltransferase regulatory subunit, C-terminal domain"/>
    <property type="match status" value="1"/>
</dbReference>
<dbReference type="GO" id="GO:0046872">
    <property type="term" value="F:metal ion binding"/>
    <property type="evidence" value="ECO:0007669"/>
    <property type="project" value="UniProtKB-KW"/>
</dbReference>
<feature type="domain" description="Aspartate carbamoyltransferase regulatory subunit N-terminal" evidence="4">
    <location>
        <begin position="1"/>
        <end position="88"/>
    </location>
</feature>
<dbReference type="EMBL" id="DVGD01000294">
    <property type="protein sequence ID" value="HIR10517.1"/>
    <property type="molecule type" value="Genomic_DNA"/>
</dbReference>
<evidence type="ECO:0000313" key="6">
    <source>
        <dbReference type="EMBL" id="HIR10517.1"/>
    </source>
</evidence>
<comment type="caution">
    <text evidence="6">The sequence shown here is derived from an EMBL/GenBank/DDBJ whole genome shotgun (WGS) entry which is preliminary data.</text>
</comment>
<evidence type="ECO:0000259" key="5">
    <source>
        <dbReference type="Pfam" id="PF02748"/>
    </source>
</evidence>
<keyword evidence="3" id="KW-0665">Pyrimidine biosynthesis</keyword>
<keyword evidence="2" id="KW-0862">Zinc</keyword>
<dbReference type="Gene3D" id="3.30.70.140">
    <property type="entry name" value="Aspartate carbamoyltransferase regulatory subunit, N-terminal domain"/>
    <property type="match status" value="1"/>
</dbReference>
<dbReference type="InterPro" id="IPR020542">
    <property type="entry name" value="Asp_carbamoyltrfase_reg_C"/>
</dbReference>
<dbReference type="Pfam" id="PF01948">
    <property type="entry name" value="PyrI"/>
    <property type="match status" value="1"/>
</dbReference>
<dbReference type="PANTHER" id="PTHR35805:SF1">
    <property type="entry name" value="ASPARTATE CARBAMOYLTRANSFERASE REGULATORY CHAIN"/>
    <property type="match status" value="1"/>
</dbReference>
<evidence type="ECO:0000313" key="7">
    <source>
        <dbReference type="Proteomes" id="UP000824258"/>
    </source>
</evidence>
<dbReference type="InterPro" id="IPR036793">
    <property type="entry name" value="Asp_carbatrfase_reg_N_sf"/>
</dbReference>
<evidence type="ECO:0000256" key="1">
    <source>
        <dbReference type="ARBA" id="ARBA00022723"/>
    </source>
</evidence>
<evidence type="ECO:0000256" key="2">
    <source>
        <dbReference type="ARBA" id="ARBA00022833"/>
    </source>
</evidence>
<dbReference type="GO" id="GO:0006207">
    <property type="term" value="P:'de novo' pyrimidine nucleobase biosynthetic process"/>
    <property type="evidence" value="ECO:0007669"/>
    <property type="project" value="InterPro"/>
</dbReference>
<proteinExistence type="predicted"/>
<reference evidence="6" key="2">
    <citation type="journal article" date="2021" name="PeerJ">
        <title>Extensive microbial diversity within the chicken gut microbiome revealed by metagenomics and culture.</title>
        <authorList>
            <person name="Gilroy R."/>
            <person name="Ravi A."/>
            <person name="Getino M."/>
            <person name="Pursley I."/>
            <person name="Horton D.L."/>
            <person name="Alikhan N.F."/>
            <person name="Baker D."/>
            <person name="Gharbi K."/>
            <person name="Hall N."/>
            <person name="Watson M."/>
            <person name="Adriaenssens E.M."/>
            <person name="Foster-Nyarko E."/>
            <person name="Jarju S."/>
            <person name="Secka A."/>
            <person name="Antonio M."/>
            <person name="Oren A."/>
            <person name="Chaudhuri R.R."/>
            <person name="La Ragione R."/>
            <person name="Hildebrand F."/>
            <person name="Pallen M.J."/>
        </authorList>
    </citation>
    <scope>NUCLEOTIDE SEQUENCE</scope>
    <source>
        <strain evidence="6">ChiHjej9B8-7071</strain>
    </source>
</reference>
<feature type="domain" description="Aspartate carbamoyltransferase regulatory subunit C-terminal" evidence="5">
    <location>
        <begin position="95"/>
        <end position="138"/>
    </location>
</feature>
<dbReference type="InterPro" id="IPR002801">
    <property type="entry name" value="Asp_carbamoylTrfase_reg"/>
</dbReference>